<accession>R4G7P4</accession>
<dbReference type="EMBL" id="ACPB03000056">
    <property type="status" value="NOT_ANNOTATED_CDS"/>
    <property type="molecule type" value="Genomic_DNA"/>
</dbReference>
<dbReference type="InParanoid" id="R4G7P4"/>
<dbReference type="AlphaFoldDB" id="R4G7P4"/>
<keyword evidence="3" id="KW-0732">Signal</keyword>
<dbReference type="PRINTS" id="PR00947">
    <property type="entry name" value="CUTICLE"/>
</dbReference>
<dbReference type="STRING" id="13249.R4G7P4"/>
<evidence type="ECO:0000256" key="3">
    <source>
        <dbReference type="SAM" id="SignalP"/>
    </source>
</evidence>
<dbReference type="InterPro" id="IPR000618">
    <property type="entry name" value="Insect_cuticle"/>
</dbReference>
<evidence type="ECO:0000256" key="1">
    <source>
        <dbReference type="ARBA" id="ARBA00022460"/>
    </source>
</evidence>
<dbReference type="RefSeq" id="XP_073989268.1">
    <property type="nucleotide sequence ID" value="XM_074133167.1"/>
</dbReference>
<dbReference type="EMBL" id="GAHY01002367">
    <property type="protein sequence ID" value="JAA75143.1"/>
    <property type="molecule type" value="mRNA"/>
</dbReference>
<dbReference type="PROSITE" id="PS00233">
    <property type="entry name" value="CHIT_BIND_RR_1"/>
    <property type="match status" value="1"/>
</dbReference>
<protein>
    <submittedName>
        <fullName evidence="4 5">Putative cuticle protein</fullName>
    </submittedName>
</protein>
<keyword evidence="6" id="KW-1185">Reference proteome</keyword>
<evidence type="ECO:0000313" key="4">
    <source>
        <dbReference type="EMBL" id="JAA75143.1"/>
    </source>
</evidence>
<evidence type="ECO:0000313" key="6">
    <source>
        <dbReference type="Proteomes" id="UP000015103"/>
    </source>
</evidence>
<sequence>MNAISEVCLLLIVVSMVRGQQYSDASPPFRRTEVRDDLGQYAFSYETRDGTVINEQGRLKQGPNGGYTVLTKQGSYSYLSPDGTPIKLSYIADDLGFRPQGAHLPRLVHPLPVS</sequence>
<reference evidence="6" key="2">
    <citation type="submission" date="2015-04" db="EMBL/GenBank/DDBJ databases">
        <authorList>
            <person name="Wilson R.K."/>
            <person name="Warren W."/>
            <person name="Dotson E."/>
            <person name="Oliveira P.L."/>
        </authorList>
    </citation>
    <scope>NUCLEOTIDE SEQUENCE</scope>
</reference>
<dbReference type="EnsemblMetazoa" id="RPRC013399-RA">
    <property type="protein sequence ID" value="RPRC013399-PA"/>
    <property type="gene ID" value="RPRC013399"/>
</dbReference>
<dbReference type="InterPro" id="IPR031311">
    <property type="entry name" value="CHIT_BIND_RR_consensus"/>
</dbReference>
<dbReference type="PANTHER" id="PTHR10380">
    <property type="entry name" value="CUTICLE PROTEIN"/>
    <property type="match status" value="1"/>
</dbReference>
<feature type="chain" id="PRO_5014108824" evidence="3">
    <location>
        <begin position="20"/>
        <end position="114"/>
    </location>
</feature>
<dbReference type="GO" id="GO:0062129">
    <property type="term" value="C:chitin-based extracellular matrix"/>
    <property type="evidence" value="ECO:0007669"/>
    <property type="project" value="TreeGrafter"/>
</dbReference>
<name>R4G7P4_RHOPR</name>
<feature type="signal peptide" evidence="3">
    <location>
        <begin position="1"/>
        <end position="19"/>
    </location>
</feature>
<evidence type="ECO:0000313" key="5">
    <source>
        <dbReference type="EnsemblMetazoa" id="RPRC013399-PA"/>
    </source>
</evidence>
<dbReference type="GeneID" id="141456842"/>
<dbReference type="Pfam" id="PF00379">
    <property type="entry name" value="Chitin_bind_4"/>
    <property type="match status" value="1"/>
</dbReference>
<reference evidence="5" key="3">
    <citation type="submission" date="2015-05" db="UniProtKB">
        <authorList>
            <consortium name="EnsemblMetazoa"/>
        </authorList>
    </citation>
    <scope>IDENTIFICATION</scope>
</reference>
<dbReference type="VEuPathDB" id="VectorBase:RPRC013399"/>
<keyword evidence="1 2" id="KW-0193">Cuticle</keyword>
<dbReference type="PANTHER" id="PTHR10380:SF173">
    <property type="entry name" value="CUTICULAR PROTEIN 47EF, ISOFORM C-RELATED"/>
    <property type="match status" value="1"/>
</dbReference>
<dbReference type="GO" id="GO:0008010">
    <property type="term" value="F:structural constituent of chitin-based larval cuticle"/>
    <property type="evidence" value="ECO:0007669"/>
    <property type="project" value="TreeGrafter"/>
</dbReference>
<dbReference type="InterPro" id="IPR050468">
    <property type="entry name" value="Cuticle_Struct_Prot"/>
</dbReference>
<dbReference type="OMA" id="YVMIVEG"/>
<reference evidence="4" key="1">
    <citation type="submission" date="2013-04" db="EMBL/GenBank/DDBJ databases">
        <title>An insight into the transcriptome of the digestive tract of the blood sucking bug, Rhodnius prolixus.</title>
        <authorList>
            <person name="Ribeiro J.M.C."/>
            <person name="Genta F.A."/>
            <person name="Sorgine M.H.F."/>
            <person name="Paiva-Silva G.O."/>
            <person name="Majerowicz D."/>
            <person name="Medeiros M."/>
            <person name="Koerich L."/>
            <person name="Terra W.R."/>
            <person name="Ferreira C."/>
            <person name="Pimentel A.C."/>
            <person name="Bisch P.M."/>
            <person name="Diniz M.M.P."/>
            <person name="Nascimento R."/>
            <person name="Salmon D."/>
            <person name="Silber A.M."/>
            <person name="Alves M."/>
            <person name="Oliveira M.F."/>
            <person name="Gondim K.C."/>
            <person name="Silva Neto M.A.C."/>
            <person name="Atella G.C."/>
            <person name="Araujo H."/>
            <person name="Dias F.S."/>
            <person name="Polycarpo C.R."/>
            <person name="Fampa P."/>
            <person name="Melo A.C."/>
            <person name="Tanaka A.S."/>
            <person name="Balczun C."/>
            <person name="Oliveira J.H.M."/>
            <person name="Goncalves R."/>
            <person name="Lazoski C."/>
            <person name="Pereira M.A."/>
            <person name="Rivera-Pomar R."/>
            <person name="Diambra L."/>
            <person name="Schaub G.A."/>
            <person name="Garcia E.S."/>
            <person name="Azambuja P."/>
            <person name="Braz G.R.C."/>
            <person name="Oliveira P.L."/>
        </authorList>
    </citation>
    <scope>NUCLEOTIDE SEQUENCE</scope>
</reference>
<dbReference type="Proteomes" id="UP000015103">
    <property type="component" value="Unassembled WGS sequence"/>
</dbReference>
<organism evidence="4">
    <name type="scientific">Rhodnius prolixus</name>
    <name type="common">Triatomid bug</name>
    <dbReference type="NCBI Taxonomy" id="13249"/>
    <lineage>
        <taxon>Eukaryota</taxon>
        <taxon>Metazoa</taxon>
        <taxon>Ecdysozoa</taxon>
        <taxon>Arthropoda</taxon>
        <taxon>Hexapoda</taxon>
        <taxon>Insecta</taxon>
        <taxon>Pterygota</taxon>
        <taxon>Neoptera</taxon>
        <taxon>Paraneoptera</taxon>
        <taxon>Hemiptera</taxon>
        <taxon>Heteroptera</taxon>
        <taxon>Panheteroptera</taxon>
        <taxon>Cimicomorpha</taxon>
        <taxon>Reduviidae</taxon>
        <taxon>Triatominae</taxon>
        <taxon>Rhodnius</taxon>
    </lineage>
</organism>
<dbReference type="PROSITE" id="PS51155">
    <property type="entry name" value="CHIT_BIND_RR_2"/>
    <property type="match status" value="1"/>
</dbReference>
<proteinExistence type="evidence at transcript level"/>
<evidence type="ECO:0000256" key="2">
    <source>
        <dbReference type="PROSITE-ProRule" id="PRU00497"/>
    </source>
</evidence>
<dbReference type="HOGENOM" id="CLU_065450_4_0_1"/>
<dbReference type="eggNOG" id="ENOG502SUB7">
    <property type="taxonomic scope" value="Eukaryota"/>
</dbReference>